<dbReference type="PRINTS" id="PR00732">
    <property type="entry name" value="GLHYDRLASE4"/>
</dbReference>
<dbReference type="GO" id="GO:0046872">
    <property type="term" value="F:metal ion binding"/>
    <property type="evidence" value="ECO:0007669"/>
    <property type="project" value="UniProtKB-KW"/>
</dbReference>
<dbReference type="GO" id="GO:0016616">
    <property type="term" value="F:oxidoreductase activity, acting on the CH-OH group of donors, NAD or NADP as acceptor"/>
    <property type="evidence" value="ECO:0007669"/>
    <property type="project" value="InterPro"/>
</dbReference>
<dbReference type="KEGG" id="abat:CFX1CAM_1629"/>
<evidence type="ECO:0000256" key="8">
    <source>
        <dbReference type="ARBA" id="ARBA00023295"/>
    </source>
</evidence>
<feature type="binding site" evidence="10">
    <location>
        <position position="232"/>
    </location>
    <ligand>
        <name>Mn(2+)</name>
        <dbReference type="ChEBI" id="CHEBI:29035"/>
    </ligand>
</feature>
<organism evidence="14 15">
    <name type="scientific">Candidatus Brevifilum fermentans</name>
    <dbReference type="NCBI Taxonomy" id="1986204"/>
    <lineage>
        <taxon>Bacteria</taxon>
        <taxon>Bacillati</taxon>
        <taxon>Chloroflexota</taxon>
        <taxon>Anaerolineae</taxon>
        <taxon>Anaerolineales</taxon>
        <taxon>Anaerolineaceae</taxon>
        <taxon>Candidatus Brevifilum</taxon>
    </lineage>
</organism>
<evidence type="ECO:0000256" key="9">
    <source>
        <dbReference type="PIRSR" id="PIRSR601088-2"/>
    </source>
</evidence>
<keyword evidence="15" id="KW-1185">Reference proteome</keyword>
<feature type="site" description="Increases basicity of active site Tyr" evidence="11">
    <location>
        <position position="114"/>
    </location>
</feature>
<evidence type="ECO:0000313" key="14">
    <source>
        <dbReference type="EMBL" id="SMX54694.1"/>
    </source>
</evidence>
<evidence type="ECO:0000256" key="4">
    <source>
        <dbReference type="ARBA" id="ARBA00022801"/>
    </source>
</evidence>
<comment type="similarity">
    <text evidence="2 12">Belongs to the glycosyl hydrolase 4 family.</text>
</comment>
<dbReference type="Gene3D" id="3.90.1820.10">
    <property type="entry name" value="AglA-like glucosidase"/>
    <property type="match status" value="1"/>
</dbReference>
<keyword evidence="10" id="KW-0170">Cobalt</keyword>
<feature type="binding site" evidence="9">
    <location>
        <position position="152"/>
    </location>
    <ligand>
        <name>substrate</name>
    </ligand>
</feature>
<dbReference type="InterPro" id="IPR036291">
    <property type="entry name" value="NAD(P)-bd_dom_sf"/>
</dbReference>
<protein>
    <recommendedName>
        <fullName evidence="13">Glycosyl hydrolase family 4 C-terminal domain-containing protein</fullName>
    </recommendedName>
</protein>
<evidence type="ECO:0000256" key="6">
    <source>
        <dbReference type="ARBA" id="ARBA00023211"/>
    </source>
</evidence>
<evidence type="ECO:0000256" key="12">
    <source>
        <dbReference type="RuleBase" id="RU361152"/>
    </source>
</evidence>
<keyword evidence="10" id="KW-0533">Nickel</keyword>
<evidence type="ECO:0000256" key="10">
    <source>
        <dbReference type="PIRSR" id="PIRSR601088-3"/>
    </source>
</evidence>
<dbReference type="GO" id="GO:0004553">
    <property type="term" value="F:hydrolase activity, hydrolyzing O-glycosyl compounds"/>
    <property type="evidence" value="ECO:0007669"/>
    <property type="project" value="InterPro"/>
</dbReference>
<keyword evidence="8 12" id="KW-0326">Glycosidase</keyword>
<comment type="cofactor">
    <cofactor evidence="12">
        <name>NAD(+)</name>
        <dbReference type="ChEBI" id="CHEBI:57540"/>
    </cofactor>
    <text evidence="12">Binds 1 NAD(+) per subunit.</text>
</comment>
<keyword evidence="5 12" id="KW-0520">NAD</keyword>
<keyword evidence="4 12" id="KW-0378">Hydrolase</keyword>
<evidence type="ECO:0000256" key="5">
    <source>
        <dbReference type="ARBA" id="ARBA00023027"/>
    </source>
</evidence>
<keyword evidence="6 10" id="KW-0464">Manganese</keyword>
<dbReference type="AlphaFoldDB" id="A0A1Y6K4Y9"/>
<dbReference type="EMBL" id="LT859958">
    <property type="protein sequence ID" value="SMX54694.1"/>
    <property type="molecule type" value="Genomic_DNA"/>
</dbReference>
<keyword evidence="7" id="KW-0119">Carbohydrate metabolism</keyword>
<sequence length="465" mass="52457">MKVQPTKIVCVGAGSYSFGLTTLVSLLRSPILNGSQLILVDKNEAHLAIMVELISWLNDVWDAGMHIDAYTHHRQALKDANFVINAIEVGPREGLWESDFRIPLKFGVRQPYAENSGPGGFAHAARNITPIMEIARDMENLCPDAWLINFTNPMARICAAIHRHTRIKVVGLCHQLSAGYAMVGKALANDLNIMVPDFFTSTHASPRYAASMFFTYFQAVEKVKIIAAGVNHFTWMLNLTDRKANADLYPLFRERWQALPENFEPLTRRVFDAFGLFPIPGDEHLCEYLPWVSDPVTKPWEKYELELYEWSDHEQSREDQWSSLAQAARDKANPEEFVPNYSEGAQEVIESFLTDGHLLWEALNIPNQGQITNLPLDAIIELPGTIAADGITGAQIGELPEGIAELLRREITISHLTVDAVLYGDRKLALQALLLDSVIRDMDIAQKILDEYLIAYREQLPTFWE</sequence>
<dbReference type="InterPro" id="IPR053715">
    <property type="entry name" value="GH4_Enzyme_sf"/>
</dbReference>
<evidence type="ECO:0000256" key="11">
    <source>
        <dbReference type="PIRSR" id="PIRSR601088-4"/>
    </source>
</evidence>
<dbReference type="RefSeq" id="WP_162287672.1">
    <property type="nucleotide sequence ID" value="NZ_LT859958.1"/>
</dbReference>
<comment type="cofactor">
    <cofactor evidence="1">
        <name>Mn(2+)</name>
        <dbReference type="ChEBI" id="CHEBI:29035"/>
    </cofactor>
</comment>
<keyword evidence="3 10" id="KW-0479">Metal-binding</keyword>
<evidence type="ECO:0000256" key="3">
    <source>
        <dbReference type="ARBA" id="ARBA00022723"/>
    </source>
</evidence>
<keyword evidence="10" id="KW-0408">Iron</keyword>
<proteinExistence type="inferred from homology"/>
<dbReference type="SUPFAM" id="SSF56327">
    <property type="entry name" value="LDH C-terminal domain-like"/>
    <property type="match status" value="1"/>
</dbReference>
<name>A0A1Y6K4Y9_9CHLR</name>
<evidence type="ECO:0000259" key="13">
    <source>
        <dbReference type="Pfam" id="PF11975"/>
    </source>
</evidence>
<dbReference type="PANTHER" id="PTHR32092:SF6">
    <property type="entry name" value="ALPHA-GALACTOSIDASE"/>
    <property type="match status" value="1"/>
</dbReference>
<dbReference type="GO" id="GO:0005975">
    <property type="term" value="P:carbohydrate metabolic process"/>
    <property type="evidence" value="ECO:0007669"/>
    <property type="project" value="InterPro"/>
</dbReference>
<evidence type="ECO:0000313" key="15">
    <source>
        <dbReference type="Proteomes" id="UP000195514"/>
    </source>
</evidence>
<evidence type="ECO:0000256" key="1">
    <source>
        <dbReference type="ARBA" id="ARBA00001936"/>
    </source>
</evidence>
<evidence type="ECO:0000256" key="2">
    <source>
        <dbReference type="ARBA" id="ARBA00010141"/>
    </source>
</evidence>
<dbReference type="InterPro" id="IPR001088">
    <property type="entry name" value="Glyco_hydro_4"/>
</dbReference>
<evidence type="ECO:0000256" key="7">
    <source>
        <dbReference type="ARBA" id="ARBA00023277"/>
    </source>
</evidence>
<dbReference type="PANTHER" id="PTHR32092">
    <property type="entry name" value="6-PHOSPHO-BETA-GLUCOSIDASE-RELATED"/>
    <property type="match status" value="1"/>
</dbReference>
<feature type="domain" description="Glycosyl hydrolase family 4 C-terminal" evidence="13">
    <location>
        <begin position="228"/>
        <end position="437"/>
    </location>
</feature>
<dbReference type="Pfam" id="PF02056">
    <property type="entry name" value="Glyco_hydro_4"/>
    <property type="match status" value="1"/>
</dbReference>
<feature type="binding site" evidence="10">
    <location>
        <position position="173"/>
    </location>
    <ligand>
        <name>Mn(2+)</name>
        <dbReference type="ChEBI" id="CHEBI:29035"/>
    </ligand>
</feature>
<dbReference type="Pfam" id="PF11975">
    <property type="entry name" value="Glyco_hydro_4C"/>
    <property type="match status" value="1"/>
</dbReference>
<reference evidence="15" key="1">
    <citation type="submission" date="2017-05" db="EMBL/GenBank/DDBJ databases">
        <authorList>
            <person name="Kirkegaard R."/>
            <person name="Mcilroy J S."/>
        </authorList>
    </citation>
    <scope>NUCLEOTIDE SEQUENCE [LARGE SCALE GENOMIC DNA]</scope>
</reference>
<dbReference type="SUPFAM" id="SSF51735">
    <property type="entry name" value="NAD(P)-binding Rossmann-fold domains"/>
    <property type="match status" value="1"/>
</dbReference>
<dbReference type="Proteomes" id="UP000195514">
    <property type="component" value="Chromosome I"/>
</dbReference>
<gene>
    <name evidence="14" type="ORF">CFX1CAM_1629</name>
</gene>
<accession>A0A1Y6K4Y9</accession>
<dbReference type="InterPro" id="IPR015955">
    <property type="entry name" value="Lactate_DH/Glyco_Ohase_4_C"/>
</dbReference>
<dbReference type="InterPro" id="IPR022616">
    <property type="entry name" value="Glyco_hydro_4_C"/>
</dbReference>